<name>A0A0S4KXN6_9BACT</name>
<sequence length="88" mass="10535">MYHEEKTFLLRFSLEVRFPDDYEGEEDHHVWLRAWESRVKPELIKSVFESLRRTGGWAVHTRNRGKSPEDEIEIVLERDYSASPSFLP</sequence>
<dbReference type="EMBL" id="LN885086">
    <property type="protein sequence ID" value="CUQ67994.1"/>
    <property type="molecule type" value="Genomic_DNA"/>
</dbReference>
<proteinExistence type="predicted"/>
<dbReference type="OrthoDB" id="9799813at2"/>
<keyword evidence="2" id="KW-1185">Reference proteome</keyword>
<dbReference type="RefSeq" id="WP_062486980.1">
    <property type="nucleotide sequence ID" value="NZ_LN885086.1"/>
</dbReference>
<dbReference type="Proteomes" id="UP000066284">
    <property type="component" value="Chromosome 1"/>
</dbReference>
<organism evidence="1 2">
    <name type="scientific">Candidatus Nitrospira inopinata</name>
    <dbReference type="NCBI Taxonomy" id="1715989"/>
    <lineage>
        <taxon>Bacteria</taxon>
        <taxon>Pseudomonadati</taxon>
        <taxon>Nitrospirota</taxon>
        <taxon>Nitrospiria</taxon>
        <taxon>Nitrospirales</taxon>
        <taxon>Nitrospiraceae</taxon>
        <taxon>Nitrospira</taxon>
    </lineage>
</organism>
<reference evidence="2" key="1">
    <citation type="submission" date="2015-09" db="EMBL/GenBank/DDBJ databases">
        <authorList>
            <person name="Daims H."/>
        </authorList>
    </citation>
    <scope>NUCLEOTIDE SEQUENCE [LARGE SCALE GENOMIC DNA]</scope>
</reference>
<evidence type="ECO:0000313" key="2">
    <source>
        <dbReference type="Proteomes" id="UP000066284"/>
    </source>
</evidence>
<evidence type="ECO:0000313" key="1">
    <source>
        <dbReference type="EMBL" id="CUQ67994.1"/>
    </source>
</evidence>
<dbReference type="AlphaFoldDB" id="A0A0S4KXN6"/>
<gene>
    <name evidence="1" type="ORF">NITINOP_3022</name>
</gene>
<dbReference type="KEGG" id="nio:NITINOP_3022"/>
<protein>
    <submittedName>
        <fullName evidence="1">Uncharacterized protein</fullName>
    </submittedName>
</protein>
<dbReference type="STRING" id="1715989.NITINOP_3022"/>
<accession>A0A0S4KXN6</accession>